<evidence type="ECO:0000313" key="4">
    <source>
        <dbReference type="Proteomes" id="UP000317209"/>
    </source>
</evidence>
<comment type="caution">
    <text evidence="3">The sequence shown here is derived from an EMBL/GenBank/DDBJ whole genome shotgun (WGS) entry which is preliminary data.</text>
</comment>
<feature type="domain" description="HTH cro/C1-type" evidence="2">
    <location>
        <begin position="36"/>
        <end position="83"/>
    </location>
</feature>
<dbReference type="SUPFAM" id="SSF47413">
    <property type="entry name" value="lambda repressor-like DNA-binding domains"/>
    <property type="match status" value="1"/>
</dbReference>
<dbReference type="Pfam" id="PF17765">
    <property type="entry name" value="MLTR_LBD"/>
    <property type="match status" value="1"/>
</dbReference>
<keyword evidence="4" id="KW-1185">Reference proteome</keyword>
<dbReference type="PANTHER" id="PTHR35010">
    <property type="entry name" value="BLL4672 PROTEIN-RELATED"/>
    <property type="match status" value="1"/>
</dbReference>
<dbReference type="Pfam" id="PF13560">
    <property type="entry name" value="HTH_31"/>
    <property type="match status" value="1"/>
</dbReference>
<dbReference type="AlphaFoldDB" id="A0A543BCG2"/>
<dbReference type="InterPro" id="IPR001387">
    <property type="entry name" value="Cro/C1-type_HTH"/>
</dbReference>
<evidence type="ECO:0000256" key="1">
    <source>
        <dbReference type="SAM" id="MobiDB-lite"/>
    </source>
</evidence>
<dbReference type="OrthoDB" id="3518652at2"/>
<name>A0A543BCG2_9MICO</name>
<dbReference type="EMBL" id="VFOX01000002">
    <property type="protein sequence ID" value="TQL82539.1"/>
    <property type="molecule type" value="Genomic_DNA"/>
</dbReference>
<dbReference type="GO" id="GO:0003677">
    <property type="term" value="F:DNA binding"/>
    <property type="evidence" value="ECO:0007669"/>
    <property type="project" value="InterPro"/>
</dbReference>
<dbReference type="InterPro" id="IPR010982">
    <property type="entry name" value="Lambda_DNA-bd_dom_sf"/>
</dbReference>
<reference evidence="3 4" key="1">
    <citation type="submission" date="2019-06" db="EMBL/GenBank/DDBJ databases">
        <title>Sequencing the genomes of 1000 actinobacteria strains.</title>
        <authorList>
            <person name="Klenk H.-P."/>
        </authorList>
    </citation>
    <scope>NUCLEOTIDE SEQUENCE [LARGE SCALE GENOMIC DNA]</scope>
    <source>
        <strain evidence="3 4">DSM 20169</strain>
    </source>
</reference>
<dbReference type="PANTHER" id="PTHR35010:SF2">
    <property type="entry name" value="BLL4672 PROTEIN"/>
    <property type="match status" value="1"/>
</dbReference>
<dbReference type="Proteomes" id="UP000317209">
    <property type="component" value="Unassembled WGS sequence"/>
</dbReference>
<protein>
    <submittedName>
        <fullName evidence="3">Helix-turn-helix protein</fullName>
    </submittedName>
</protein>
<organism evidence="3 4">
    <name type="scientific">Microbacterium saperdae</name>
    <dbReference type="NCBI Taxonomy" id="69368"/>
    <lineage>
        <taxon>Bacteria</taxon>
        <taxon>Bacillati</taxon>
        <taxon>Actinomycetota</taxon>
        <taxon>Actinomycetes</taxon>
        <taxon>Micrococcales</taxon>
        <taxon>Microbacteriaceae</taxon>
        <taxon>Microbacterium</taxon>
    </lineage>
</organism>
<sequence length="301" mass="33561">MDTRNDIREFLTTRRARLTLDDVDLPDFGGRRRVPGLRREEVALLAGMSVEYYVRLERGNATGVSESVLDGISRALRLDDAERTHLHDLVRAANQGAHPNRRRPRTTTAQIRPGMQQLLDAMQTVPAFVQNGRLDILAINRLGQAVFSEMFVQPQRPANFGRFVFLDSRAPQYYRDWDDAAQQTVALLRAEAGRSPYDRTLSDLVGELSTRSEQFRVLWASHDVREHRTGVKRIRHPLVGDLDLQYEAMSLSNDLGLSFIAYTAAPDSTSSEALALLTSWSAPEASGRGSSPALDADASAN</sequence>
<dbReference type="CDD" id="cd00093">
    <property type="entry name" value="HTH_XRE"/>
    <property type="match status" value="1"/>
</dbReference>
<dbReference type="SMART" id="SM00530">
    <property type="entry name" value="HTH_XRE"/>
    <property type="match status" value="1"/>
</dbReference>
<evidence type="ECO:0000259" key="2">
    <source>
        <dbReference type="PROSITE" id="PS50943"/>
    </source>
</evidence>
<dbReference type="RefSeq" id="WP_141874449.1">
    <property type="nucleotide sequence ID" value="NZ_VFOX01000002.1"/>
</dbReference>
<dbReference type="InterPro" id="IPR041413">
    <property type="entry name" value="MLTR_LBD"/>
</dbReference>
<accession>A0A543BCG2</accession>
<dbReference type="PROSITE" id="PS50943">
    <property type="entry name" value="HTH_CROC1"/>
    <property type="match status" value="1"/>
</dbReference>
<dbReference type="Gene3D" id="1.10.260.40">
    <property type="entry name" value="lambda repressor-like DNA-binding domains"/>
    <property type="match status" value="1"/>
</dbReference>
<dbReference type="Gene3D" id="3.30.450.180">
    <property type="match status" value="1"/>
</dbReference>
<gene>
    <name evidence="3" type="ORF">FB560_4033</name>
</gene>
<evidence type="ECO:0000313" key="3">
    <source>
        <dbReference type="EMBL" id="TQL82539.1"/>
    </source>
</evidence>
<proteinExistence type="predicted"/>
<feature type="region of interest" description="Disordered" evidence="1">
    <location>
        <begin position="282"/>
        <end position="301"/>
    </location>
</feature>